<name>A0A316A502_9FIRM</name>
<proteinExistence type="predicted"/>
<evidence type="ECO:0000313" key="1">
    <source>
        <dbReference type="EMBL" id="SUQ12318.1"/>
    </source>
</evidence>
<organism evidence="1 2">
    <name type="scientific">Faecalicatena contorta</name>
    <dbReference type="NCBI Taxonomy" id="39482"/>
    <lineage>
        <taxon>Bacteria</taxon>
        <taxon>Bacillati</taxon>
        <taxon>Bacillota</taxon>
        <taxon>Clostridia</taxon>
        <taxon>Lachnospirales</taxon>
        <taxon>Lachnospiraceae</taxon>
        <taxon>Faecalicatena</taxon>
    </lineage>
</organism>
<gene>
    <name evidence="1" type="ORF">SAMN05216529_101209</name>
</gene>
<dbReference type="EMBL" id="UHJJ01000001">
    <property type="protein sequence ID" value="SUQ12318.1"/>
    <property type="molecule type" value="Genomic_DNA"/>
</dbReference>
<dbReference type="AlphaFoldDB" id="A0A316A502"/>
<keyword evidence="2" id="KW-1185">Reference proteome</keyword>
<protein>
    <submittedName>
        <fullName evidence="1">Uncharacterized protein</fullName>
    </submittedName>
</protein>
<evidence type="ECO:0000313" key="2">
    <source>
        <dbReference type="Proteomes" id="UP000254051"/>
    </source>
</evidence>
<sequence>MIKSDYDYSNLVEIAYLDGSDYEDLLLNNETAKGIILEKEF</sequence>
<reference evidence="2" key="1">
    <citation type="submission" date="2017-07" db="EMBL/GenBank/DDBJ databases">
        <authorList>
            <person name="Varghese N."/>
            <person name="Submissions S."/>
        </authorList>
    </citation>
    <scope>NUCLEOTIDE SEQUENCE [LARGE SCALE GENOMIC DNA]</scope>
    <source>
        <strain evidence="2">NLAE-zl-C134</strain>
    </source>
</reference>
<accession>A0A316A502</accession>
<dbReference type="RefSeq" id="WP_278321202.1">
    <property type="nucleotide sequence ID" value="NZ_QGDS01000001.1"/>
</dbReference>
<dbReference type="Proteomes" id="UP000254051">
    <property type="component" value="Unassembled WGS sequence"/>
</dbReference>